<dbReference type="AlphaFoldDB" id="A0A081AL12"/>
<comment type="caution">
    <text evidence="1">The sequence shown here is derived from an EMBL/GenBank/DDBJ whole genome shotgun (WGS) entry which is preliminary data.</text>
</comment>
<gene>
    <name evidence="1" type="ORF">F444_05762</name>
</gene>
<proteinExistence type="predicted"/>
<organism evidence="1 2">
    <name type="scientific">Phytophthora nicotianae P1976</name>
    <dbReference type="NCBI Taxonomy" id="1317066"/>
    <lineage>
        <taxon>Eukaryota</taxon>
        <taxon>Sar</taxon>
        <taxon>Stramenopiles</taxon>
        <taxon>Oomycota</taxon>
        <taxon>Peronosporomycetes</taxon>
        <taxon>Peronosporales</taxon>
        <taxon>Peronosporaceae</taxon>
        <taxon>Phytophthora</taxon>
    </lineage>
</organism>
<reference evidence="1 2" key="1">
    <citation type="submission" date="2013-11" db="EMBL/GenBank/DDBJ databases">
        <title>The Genome Sequence of Phytophthora parasitica P1976.</title>
        <authorList>
            <consortium name="The Broad Institute Genomics Platform"/>
            <person name="Russ C."/>
            <person name="Tyler B."/>
            <person name="Panabieres F."/>
            <person name="Shan W."/>
            <person name="Tripathy S."/>
            <person name="Grunwald N."/>
            <person name="Machado M."/>
            <person name="Johnson C.S."/>
            <person name="Walker B."/>
            <person name="Young S."/>
            <person name="Zeng Q."/>
            <person name="Gargeya S."/>
            <person name="Fitzgerald M."/>
            <person name="Haas B."/>
            <person name="Abouelleil A."/>
            <person name="Allen A.W."/>
            <person name="Alvarado L."/>
            <person name="Arachchi H.M."/>
            <person name="Berlin A.M."/>
            <person name="Chapman S.B."/>
            <person name="Gainer-Dewar J."/>
            <person name="Goldberg J."/>
            <person name="Griggs A."/>
            <person name="Gujja S."/>
            <person name="Hansen M."/>
            <person name="Howarth C."/>
            <person name="Imamovic A."/>
            <person name="Ireland A."/>
            <person name="Larimer J."/>
            <person name="McCowan C."/>
            <person name="Murphy C."/>
            <person name="Pearson M."/>
            <person name="Poon T.W."/>
            <person name="Priest M."/>
            <person name="Roberts A."/>
            <person name="Saif S."/>
            <person name="Shea T."/>
            <person name="Sisk P."/>
            <person name="Sykes S."/>
            <person name="Wortman J."/>
            <person name="Nusbaum C."/>
            <person name="Birren B."/>
        </authorList>
    </citation>
    <scope>NUCLEOTIDE SEQUENCE [LARGE SCALE GENOMIC DNA]</scope>
    <source>
        <strain evidence="1 2">P1976</strain>
    </source>
</reference>
<dbReference type="EMBL" id="ANJA01001082">
    <property type="protein sequence ID" value="ETO79573.1"/>
    <property type="molecule type" value="Genomic_DNA"/>
</dbReference>
<evidence type="ECO:0000313" key="1">
    <source>
        <dbReference type="EMBL" id="ETO79573.1"/>
    </source>
</evidence>
<name>A0A081AL12_PHYNI</name>
<accession>A0A081AL12</accession>
<protein>
    <submittedName>
        <fullName evidence="1">Uncharacterized protein</fullName>
    </submittedName>
</protein>
<dbReference type="Proteomes" id="UP000028582">
    <property type="component" value="Unassembled WGS sequence"/>
</dbReference>
<evidence type="ECO:0000313" key="2">
    <source>
        <dbReference type="Proteomes" id="UP000028582"/>
    </source>
</evidence>
<sequence length="63" mass="6931">MGKASQITRIEISLRRAASNPTPEFTPCVISNEAISLRVVRPNECFTPTSIPRATGMLHHVIN</sequence>